<name>A0A7J6TN44_PEROL</name>
<dbReference type="Proteomes" id="UP000553632">
    <property type="component" value="Unassembled WGS sequence"/>
</dbReference>
<accession>A0A7J6TN44</accession>
<comment type="caution">
    <text evidence="1">The sequence shown here is derived from an EMBL/GenBank/DDBJ whole genome shotgun (WGS) entry which is preliminary data.</text>
</comment>
<evidence type="ECO:0000313" key="2">
    <source>
        <dbReference type="Proteomes" id="UP000553632"/>
    </source>
</evidence>
<reference evidence="1 2" key="1">
    <citation type="submission" date="2020-04" db="EMBL/GenBank/DDBJ databases">
        <title>Perkinsus olseni comparative genomics.</title>
        <authorList>
            <person name="Bogema D.R."/>
        </authorList>
    </citation>
    <scope>NUCLEOTIDE SEQUENCE [LARGE SCALE GENOMIC DNA]</scope>
    <source>
        <strain evidence="1 2">ATCC PRA-207</strain>
    </source>
</reference>
<dbReference type="EMBL" id="JABANO010009488">
    <property type="protein sequence ID" value="KAF4746759.1"/>
    <property type="molecule type" value="Genomic_DNA"/>
</dbReference>
<sequence length="68" mass="7593">MLFHGLRVSQVELVSRTEKKEIGMTVIRGNSVLMWECLDRVFDGLSGAGKIEDSHFLCIPLFVALLVS</sequence>
<dbReference type="AlphaFoldDB" id="A0A7J6TN44"/>
<keyword evidence="2" id="KW-1185">Reference proteome</keyword>
<gene>
    <name evidence="1" type="ORF">FOZ63_022391</name>
</gene>
<protein>
    <submittedName>
        <fullName evidence="1">Uncharacterized protein</fullName>
    </submittedName>
</protein>
<proteinExistence type="predicted"/>
<evidence type="ECO:0000313" key="1">
    <source>
        <dbReference type="EMBL" id="KAF4746759.1"/>
    </source>
</evidence>
<organism evidence="1 2">
    <name type="scientific">Perkinsus olseni</name>
    <name type="common">Perkinsus atlanticus</name>
    <dbReference type="NCBI Taxonomy" id="32597"/>
    <lineage>
        <taxon>Eukaryota</taxon>
        <taxon>Sar</taxon>
        <taxon>Alveolata</taxon>
        <taxon>Perkinsozoa</taxon>
        <taxon>Perkinsea</taxon>
        <taxon>Perkinsida</taxon>
        <taxon>Perkinsidae</taxon>
        <taxon>Perkinsus</taxon>
    </lineage>
</organism>